<organism evidence="1 2">
    <name type="scientific">Coniosporium uncinatum</name>
    <dbReference type="NCBI Taxonomy" id="93489"/>
    <lineage>
        <taxon>Eukaryota</taxon>
        <taxon>Fungi</taxon>
        <taxon>Dikarya</taxon>
        <taxon>Ascomycota</taxon>
        <taxon>Pezizomycotina</taxon>
        <taxon>Dothideomycetes</taxon>
        <taxon>Dothideomycetes incertae sedis</taxon>
        <taxon>Coniosporium</taxon>
    </lineage>
</organism>
<dbReference type="EMBL" id="JAWDJW010010360">
    <property type="protein sequence ID" value="KAK3047450.1"/>
    <property type="molecule type" value="Genomic_DNA"/>
</dbReference>
<sequence length="262" mass="26672">MVASQIGSATSFAGAAYTSAADYVAPMYSTASSVYVSKRAEAISTRDASRAASRSAASAKASARASSRSSKNKSKSKKTAGDGFRVTKPSFSSSFSSSATTSISVSPSSSASTTPTITKIHKIISTKIHYTPTATNVLTTVSRREAWYSGYGIRTIPSIPISTAPETGEVGGLDTLAAAVGWVAAVVVLGKVARRRLRGVGGLRRARARAVASSSSAAASVPTAAPLSAPVSQVQGPMAPAALPRPDKLAVSARGAGVWRTM</sequence>
<gene>
    <name evidence="1" type="ORF">LTS18_013158</name>
</gene>
<name>A0ACC3CWG5_9PEZI</name>
<reference evidence="1" key="1">
    <citation type="submission" date="2024-09" db="EMBL/GenBank/DDBJ databases">
        <title>Black Yeasts Isolated from many extreme environments.</title>
        <authorList>
            <person name="Coleine C."/>
            <person name="Stajich J.E."/>
            <person name="Selbmann L."/>
        </authorList>
    </citation>
    <scope>NUCLEOTIDE SEQUENCE</scope>
    <source>
        <strain evidence="1">CCFEE 5737</strain>
    </source>
</reference>
<accession>A0ACC3CWG5</accession>
<protein>
    <submittedName>
        <fullName evidence="1">Uncharacterized protein</fullName>
    </submittedName>
</protein>
<comment type="caution">
    <text evidence="1">The sequence shown here is derived from an EMBL/GenBank/DDBJ whole genome shotgun (WGS) entry which is preliminary data.</text>
</comment>
<proteinExistence type="predicted"/>
<evidence type="ECO:0000313" key="1">
    <source>
        <dbReference type="EMBL" id="KAK3047450.1"/>
    </source>
</evidence>
<keyword evidence="2" id="KW-1185">Reference proteome</keyword>
<evidence type="ECO:0000313" key="2">
    <source>
        <dbReference type="Proteomes" id="UP001186974"/>
    </source>
</evidence>
<dbReference type="Proteomes" id="UP001186974">
    <property type="component" value="Unassembled WGS sequence"/>
</dbReference>